<gene>
    <name evidence="2" type="ORF">CTDIVETGP_2690</name>
</gene>
<reference evidence="2 3" key="1">
    <citation type="journal article" date="2015" name="Genome Announc.">
        <title>Draft Genome Sequence of Clostridium tyrobutyricum Strain DIVETGP, Isolated from Cow's Milk for Grana Padano Production.</title>
        <authorList>
            <person name="Soggiu A."/>
            <person name="Piras C."/>
            <person name="Gaiarsa S."/>
            <person name="Sassera D."/>
            <person name="Roncada P."/>
            <person name="Bendixen E."/>
            <person name="Brasca M."/>
            <person name="Bonizzi L."/>
        </authorList>
    </citation>
    <scope>NUCLEOTIDE SEQUENCE [LARGE SCALE GENOMIC DNA]</scope>
    <source>
        <strain evidence="2 3">DIVETGP</strain>
    </source>
</reference>
<accession>W6N896</accession>
<evidence type="ECO:0000313" key="3">
    <source>
        <dbReference type="Proteomes" id="UP000019482"/>
    </source>
</evidence>
<sequence>MSKVDIFTSSTCQYCHAAKEFFKENNVDYVEHNITTDAEARKDLMKKGYRGVPVIVIDGEYILGFDQNKVSDILGI</sequence>
<organism evidence="2 3">
    <name type="scientific">Clostridium tyrobutyricum DIVETGP</name>
    <dbReference type="NCBI Taxonomy" id="1408889"/>
    <lineage>
        <taxon>Bacteria</taxon>
        <taxon>Bacillati</taxon>
        <taxon>Bacillota</taxon>
        <taxon>Clostridia</taxon>
        <taxon>Eubacteriales</taxon>
        <taxon>Clostridiaceae</taxon>
        <taxon>Clostridium</taxon>
    </lineage>
</organism>
<evidence type="ECO:0000259" key="1">
    <source>
        <dbReference type="PROSITE" id="PS50404"/>
    </source>
</evidence>
<comment type="caution">
    <text evidence="2">The sequence shown here is derived from an EMBL/GenBank/DDBJ whole genome shotgun (WGS) entry which is preliminary data.</text>
</comment>
<dbReference type="Pfam" id="PF00462">
    <property type="entry name" value="Glutaredoxin"/>
    <property type="match status" value="1"/>
</dbReference>
<dbReference type="GeneID" id="29418967"/>
<dbReference type="InterPro" id="IPR004045">
    <property type="entry name" value="Glutathione_S-Trfase_N"/>
</dbReference>
<evidence type="ECO:0000313" key="2">
    <source>
        <dbReference type="EMBL" id="CDL92620.1"/>
    </source>
</evidence>
<dbReference type="OrthoDB" id="9795531at2"/>
<dbReference type="GO" id="GO:0009055">
    <property type="term" value="F:electron transfer activity"/>
    <property type="evidence" value="ECO:0007669"/>
    <property type="project" value="TreeGrafter"/>
</dbReference>
<dbReference type="EMBL" id="CBXI010000044">
    <property type="protein sequence ID" value="CDL92620.1"/>
    <property type="molecule type" value="Genomic_DNA"/>
</dbReference>
<dbReference type="InterPro" id="IPR002109">
    <property type="entry name" value="Glutaredoxin"/>
</dbReference>
<dbReference type="GO" id="GO:0045454">
    <property type="term" value="P:cell redox homeostasis"/>
    <property type="evidence" value="ECO:0007669"/>
    <property type="project" value="TreeGrafter"/>
</dbReference>
<dbReference type="Gene3D" id="3.40.30.10">
    <property type="entry name" value="Glutaredoxin"/>
    <property type="match status" value="1"/>
</dbReference>
<dbReference type="SUPFAM" id="SSF52833">
    <property type="entry name" value="Thioredoxin-like"/>
    <property type="match status" value="1"/>
</dbReference>
<protein>
    <submittedName>
        <fullName evidence="2">Glutaredoxin</fullName>
    </submittedName>
</protein>
<dbReference type="InterPro" id="IPR036249">
    <property type="entry name" value="Thioredoxin-like_sf"/>
</dbReference>
<dbReference type="PANTHER" id="PTHR34386:SF1">
    <property type="entry name" value="GLUTAREDOXIN-LIKE PROTEIN NRDH"/>
    <property type="match status" value="1"/>
</dbReference>
<dbReference type="AlphaFoldDB" id="W6N896"/>
<dbReference type="CDD" id="cd02976">
    <property type="entry name" value="NrdH"/>
    <property type="match status" value="1"/>
</dbReference>
<keyword evidence="3" id="KW-1185">Reference proteome</keyword>
<proteinExistence type="predicted"/>
<dbReference type="PROSITE" id="PS51354">
    <property type="entry name" value="GLUTAREDOXIN_2"/>
    <property type="match status" value="1"/>
</dbReference>
<dbReference type="PANTHER" id="PTHR34386">
    <property type="entry name" value="GLUTAREDOXIN"/>
    <property type="match status" value="1"/>
</dbReference>
<feature type="domain" description="GST N-terminal" evidence="1">
    <location>
        <begin position="2"/>
        <end position="76"/>
    </location>
</feature>
<dbReference type="PROSITE" id="PS50404">
    <property type="entry name" value="GST_NTER"/>
    <property type="match status" value="1"/>
</dbReference>
<dbReference type="InterPro" id="IPR051548">
    <property type="entry name" value="Grx-like_ET"/>
</dbReference>
<dbReference type="Proteomes" id="UP000019482">
    <property type="component" value="Unassembled WGS sequence"/>
</dbReference>
<name>W6N896_CLOTY</name>
<dbReference type="RefSeq" id="WP_017751048.1">
    <property type="nucleotide sequence ID" value="NZ_CBXI010000044.1"/>
</dbReference>